<keyword evidence="4" id="KW-0687">Ribonucleoprotein</keyword>
<dbReference type="InterPro" id="IPR023803">
    <property type="entry name" value="Ribosomal_bS16_dom_sf"/>
</dbReference>
<dbReference type="GO" id="GO:0005739">
    <property type="term" value="C:mitochondrion"/>
    <property type="evidence" value="ECO:0007669"/>
    <property type="project" value="GOC"/>
</dbReference>
<dbReference type="InterPro" id="IPR000307">
    <property type="entry name" value="Ribosomal_bS16"/>
</dbReference>
<dbReference type="EMBL" id="GEVK01008582">
    <property type="protein sequence ID" value="JAU44250.1"/>
    <property type="molecule type" value="Transcribed_RNA"/>
</dbReference>
<proteinExistence type="inferred from homology"/>
<accession>A0A1J3FJI0</accession>
<dbReference type="PANTHER" id="PTHR12919:SF34">
    <property type="entry name" value="SMALL RIBOSOMAL SUBUNIT PROTEIN BS16CY"/>
    <property type="match status" value="1"/>
</dbReference>
<evidence type="ECO:0000313" key="5">
    <source>
        <dbReference type="EMBL" id="JAU44250.1"/>
    </source>
</evidence>
<organism evidence="5">
    <name type="scientific">Noccaea caerulescens</name>
    <name type="common">Alpine penny-cress</name>
    <name type="synonym">Thlaspi caerulescens</name>
    <dbReference type="NCBI Taxonomy" id="107243"/>
    <lineage>
        <taxon>Eukaryota</taxon>
        <taxon>Viridiplantae</taxon>
        <taxon>Streptophyta</taxon>
        <taxon>Embryophyta</taxon>
        <taxon>Tracheophyta</taxon>
        <taxon>Spermatophyta</taxon>
        <taxon>Magnoliopsida</taxon>
        <taxon>eudicotyledons</taxon>
        <taxon>Gunneridae</taxon>
        <taxon>Pentapetalae</taxon>
        <taxon>rosids</taxon>
        <taxon>malvids</taxon>
        <taxon>Brassicales</taxon>
        <taxon>Brassicaceae</taxon>
        <taxon>Coluteocarpeae</taxon>
        <taxon>Noccaea</taxon>
    </lineage>
</organism>
<keyword evidence="3 5" id="KW-0689">Ribosomal protein</keyword>
<dbReference type="HAMAP" id="MF_00385">
    <property type="entry name" value="Ribosomal_bS16"/>
    <property type="match status" value="1"/>
</dbReference>
<dbReference type="Pfam" id="PF00886">
    <property type="entry name" value="Ribosomal_S16"/>
    <property type="match status" value="1"/>
</dbReference>
<dbReference type="GO" id="GO:0003735">
    <property type="term" value="F:structural constituent of ribosome"/>
    <property type="evidence" value="ECO:0007669"/>
    <property type="project" value="InterPro"/>
</dbReference>
<comment type="similarity">
    <text evidence="2">Belongs to the bacterial ribosomal protein bS16 family.</text>
</comment>
<evidence type="ECO:0000256" key="1">
    <source>
        <dbReference type="ARBA" id="ARBA00004229"/>
    </source>
</evidence>
<dbReference type="SUPFAM" id="SSF54565">
    <property type="entry name" value="Ribosomal protein S16"/>
    <property type="match status" value="1"/>
</dbReference>
<sequence>MTVKIRLARLGCKHRPFYRLVAADDKSRRDGKQIEVLGFFDPLQGKDDEKRVSLKYDRIKYWLSVGAQPTDTVENMLFRAGLIPPKAMVVVGSKNGQQSANLHVSPITGEVLN</sequence>
<protein>
    <submittedName>
        <fullName evidence="5">30S ribosomal protein S16</fullName>
    </submittedName>
</protein>
<evidence type="ECO:0000256" key="4">
    <source>
        <dbReference type="ARBA" id="ARBA00023274"/>
    </source>
</evidence>
<evidence type="ECO:0000256" key="3">
    <source>
        <dbReference type="ARBA" id="ARBA00022980"/>
    </source>
</evidence>
<dbReference type="GO" id="GO:0032543">
    <property type="term" value="P:mitochondrial translation"/>
    <property type="evidence" value="ECO:0007669"/>
    <property type="project" value="TreeGrafter"/>
</dbReference>
<dbReference type="GO" id="GO:0009507">
    <property type="term" value="C:chloroplast"/>
    <property type="evidence" value="ECO:0007669"/>
    <property type="project" value="UniProtKB-SubCell"/>
</dbReference>
<comment type="subcellular location">
    <subcellularLocation>
        <location evidence="1">Plastid</location>
        <location evidence="1">Chloroplast</location>
    </subcellularLocation>
</comment>
<evidence type="ECO:0000256" key="2">
    <source>
        <dbReference type="ARBA" id="ARBA00006668"/>
    </source>
</evidence>
<dbReference type="Gene3D" id="3.30.1320.10">
    <property type="match status" value="1"/>
</dbReference>
<reference evidence="5" key="1">
    <citation type="submission" date="2016-07" db="EMBL/GenBank/DDBJ databases">
        <title>De novo transcriptome assembly of four accessions of the metal hyperaccumulator plant Noccaea caerulescens.</title>
        <authorList>
            <person name="Blande D."/>
            <person name="Halimaa P."/>
            <person name="Tervahauta A.I."/>
            <person name="Aarts M.G."/>
            <person name="Karenlampi S.O."/>
        </authorList>
    </citation>
    <scope>NUCLEOTIDE SEQUENCE</scope>
</reference>
<dbReference type="AlphaFoldDB" id="A0A1J3FJI0"/>
<name>A0A1J3FJI0_NOCCA</name>
<dbReference type="NCBIfam" id="TIGR00002">
    <property type="entry name" value="S16"/>
    <property type="match status" value="1"/>
</dbReference>
<dbReference type="GO" id="GO:0015935">
    <property type="term" value="C:small ribosomal subunit"/>
    <property type="evidence" value="ECO:0007669"/>
    <property type="project" value="TreeGrafter"/>
</dbReference>
<gene>
    <name evidence="5" type="ORF">LC_TR411_c0_g1_i1_g.1073</name>
</gene>
<dbReference type="PANTHER" id="PTHR12919">
    <property type="entry name" value="30S RIBOSOMAL PROTEIN S16"/>
    <property type="match status" value="1"/>
</dbReference>